<dbReference type="EMBL" id="BBNY01000001">
    <property type="protein sequence ID" value="GAL88209.1"/>
    <property type="molecule type" value="Genomic_DNA"/>
</dbReference>
<organism evidence="1 2">
    <name type="scientific">Jejuia pallidilutea</name>
    <dbReference type="NCBI Taxonomy" id="504487"/>
    <lineage>
        <taxon>Bacteria</taxon>
        <taxon>Pseudomonadati</taxon>
        <taxon>Bacteroidota</taxon>
        <taxon>Flavobacteriia</taxon>
        <taxon>Flavobacteriales</taxon>
        <taxon>Flavobacteriaceae</taxon>
        <taxon>Jejuia</taxon>
    </lineage>
</organism>
<dbReference type="AlphaFoldDB" id="A0A098LNV8"/>
<proteinExistence type="predicted"/>
<evidence type="ECO:0000313" key="2">
    <source>
        <dbReference type="Proteomes" id="UP000030184"/>
    </source>
</evidence>
<comment type="caution">
    <text evidence="1">The sequence shown here is derived from an EMBL/GenBank/DDBJ whole genome shotgun (WGS) entry which is preliminary data.</text>
</comment>
<sequence>MFFNSISGKRACNNNNLLDSLLEPVIVIFDLRFVSFDL</sequence>
<evidence type="ECO:0000313" key="1">
    <source>
        <dbReference type="EMBL" id="GAL88209.1"/>
    </source>
</evidence>
<accession>A0A098LNV8</accession>
<name>A0A098LNV8_9FLAO</name>
<keyword evidence="2" id="KW-1185">Reference proteome</keyword>
<reference evidence="2" key="1">
    <citation type="journal article" date="2014" name="Genome Announc.">
        <title>Draft Genome Sequence of Marine Flavobacterium Jejuia pallidilutea Strain 11shimoA1 and Pigmentation Mutants.</title>
        <authorList>
            <person name="Takatani N."/>
            <person name="Nakanishi M."/>
            <person name="Meirelles P."/>
            <person name="Mino S."/>
            <person name="Suda W."/>
            <person name="Oshima K."/>
            <person name="Hattori M."/>
            <person name="Ohkuma M."/>
            <person name="Hosokawa M."/>
            <person name="Miyashita K."/>
            <person name="Thompson F.L."/>
            <person name="Niwa A."/>
            <person name="Sawabe T."/>
            <person name="Sawabe T."/>
        </authorList>
    </citation>
    <scope>NUCLEOTIDE SEQUENCE [LARGE SCALE GENOMIC DNA]</scope>
    <source>
        <strain evidence="2">JCM 19538</strain>
    </source>
</reference>
<dbReference type="Proteomes" id="UP000030184">
    <property type="component" value="Unassembled WGS sequence"/>
</dbReference>
<gene>
    <name evidence="1" type="ORF">JCM19538_2572</name>
</gene>
<protein>
    <submittedName>
        <fullName evidence="1">Uncharacterized protein</fullName>
    </submittedName>
</protein>